<dbReference type="SUPFAM" id="SSF75169">
    <property type="entry name" value="DsrEFH-like"/>
    <property type="match status" value="1"/>
</dbReference>
<evidence type="ECO:0000313" key="5">
    <source>
        <dbReference type="EMBL" id="ALZ84472.1"/>
    </source>
</evidence>
<gene>
    <name evidence="5" type="ORF">APT59_09750</name>
</gene>
<dbReference type="NCBIfam" id="TIGR03012">
    <property type="entry name" value="sulf_tusD_dsrE"/>
    <property type="match status" value="1"/>
</dbReference>
<evidence type="ECO:0000256" key="1">
    <source>
        <dbReference type="ARBA" id="ARBA00004496"/>
    </source>
</evidence>
<organism evidence="5 6">
    <name type="scientific">Pseudomonas oryzihabitans</name>
    <dbReference type="NCBI Taxonomy" id="47885"/>
    <lineage>
        <taxon>Bacteria</taxon>
        <taxon>Pseudomonadati</taxon>
        <taxon>Pseudomonadota</taxon>
        <taxon>Gammaproteobacteria</taxon>
        <taxon>Pseudomonadales</taxon>
        <taxon>Pseudomonadaceae</taxon>
        <taxon>Pseudomonas</taxon>
    </lineage>
</organism>
<dbReference type="KEGG" id="por:APT59_09750"/>
<comment type="similarity">
    <text evidence="2">Belongs to the DsrE/TusD family.</text>
</comment>
<dbReference type="GO" id="GO:0002143">
    <property type="term" value="P:tRNA wobble position uridine thiolation"/>
    <property type="evidence" value="ECO:0007669"/>
    <property type="project" value="TreeGrafter"/>
</dbReference>
<reference evidence="5 6" key="1">
    <citation type="submission" date="2016-01" db="EMBL/GenBank/DDBJ databases">
        <title>Annotation of Pseudomonas oryzihabitans USDA-ARS-USMARC-56511.</title>
        <authorList>
            <person name="Harhay G.P."/>
            <person name="Harhay D.M."/>
            <person name="Smith T.P.L."/>
            <person name="Bono J.L."/>
            <person name="Heaton M.P."/>
            <person name="Clawson M.L."/>
            <person name="Chitko-Mckown C.G."/>
            <person name="Capik S.F."/>
            <person name="DeDonder K.D."/>
            <person name="Apley M.D."/>
            <person name="Lubbers B.V."/>
            <person name="White B.J."/>
            <person name="Larson R.L."/>
        </authorList>
    </citation>
    <scope>NUCLEOTIDE SEQUENCE [LARGE SCALE GENOMIC DNA]</scope>
    <source>
        <strain evidence="5 6">USDA-ARS-USMARC-56511</strain>
    </source>
</reference>
<name>A0A0U4VZD3_9PSED</name>
<dbReference type="InterPro" id="IPR027396">
    <property type="entry name" value="DsrEFH-like"/>
</dbReference>
<dbReference type="EMBL" id="CP013987">
    <property type="protein sequence ID" value="ALZ84472.1"/>
    <property type="molecule type" value="Genomic_DNA"/>
</dbReference>
<dbReference type="InterPro" id="IPR003787">
    <property type="entry name" value="Sulphur_relay_DsrE/F-like"/>
</dbReference>
<dbReference type="GO" id="GO:0016783">
    <property type="term" value="F:sulfurtransferase activity"/>
    <property type="evidence" value="ECO:0007669"/>
    <property type="project" value="InterPro"/>
</dbReference>
<keyword evidence="3" id="KW-0963">Cytoplasm</keyword>
<protein>
    <submittedName>
        <fullName evidence="5">Sulfurtransferase</fullName>
    </submittedName>
</protein>
<dbReference type="AlphaFoldDB" id="A0A0U4VZD3"/>
<dbReference type="FunFam" id="3.40.1260.10:FF:000001">
    <property type="entry name" value="Sulfurtransferase TusD"/>
    <property type="match status" value="1"/>
</dbReference>
<proteinExistence type="inferred from homology"/>
<dbReference type="PANTHER" id="PTHR34874:SF3">
    <property type="entry name" value="SULFURTRANSFERASE TUSD"/>
    <property type="match status" value="1"/>
</dbReference>
<dbReference type="Pfam" id="PF02635">
    <property type="entry name" value="DsrE"/>
    <property type="match status" value="1"/>
</dbReference>
<evidence type="ECO:0000256" key="4">
    <source>
        <dbReference type="ARBA" id="ARBA00022679"/>
    </source>
</evidence>
<sequence length="131" mass="14461">MKFAIVVLSPPQAPSARRALRFCEALLAGGHELSRLFLYRDGVHNASHASVSGQDELDLPVRWRELIERHQIDAVVCIAAALKRGLLDENEARRYERGGAVNVHAPWQLSGLGQLHEAVQDADRLLCFGGD</sequence>
<accession>A0A0U4VZD3</accession>
<evidence type="ECO:0000256" key="2">
    <source>
        <dbReference type="ARBA" id="ARBA00007067"/>
    </source>
</evidence>
<dbReference type="OrthoDB" id="9787483at2"/>
<evidence type="ECO:0000313" key="6">
    <source>
        <dbReference type="Proteomes" id="UP000064137"/>
    </source>
</evidence>
<evidence type="ECO:0000256" key="3">
    <source>
        <dbReference type="ARBA" id="ARBA00022490"/>
    </source>
</evidence>
<dbReference type="PANTHER" id="PTHR34874">
    <property type="entry name" value="PROTEIN YCHN"/>
    <property type="match status" value="1"/>
</dbReference>
<dbReference type="InterPro" id="IPR017463">
    <property type="entry name" value="Sulphur_relay_TusD/DsrE"/>
</dbReference>
<dbReference type="GO" id="GO:0097163">
    <property type="term" value="F:sulfur carrier activity"/>
    <property type="evidence" value="ECO:0007669"/>
    <property type="project" value="TreeGrafter"/>
</dbReference>
<dbReference type="GO" id="GO:1990228">
    <property type="term" value="C:sulfurtransferase complex"/>
    <property type="evidence" value="ECO:0007669"/>
    <property type="project" value="TreeGrafter"/>
</dbReference>
<dbReference type="RefSeq" id="WP_059314664.1">
    <property type="nucleotide sequence ID" value="NZ_CP013987.1"/>
</dbReference>
<comment type="subcellular location">
    <subcellularLocation>
        <location evidence="1">Cytoplasm</location>
    </subcellularLocation>
</comment>
<dbReference type="Proteomes" id="UP000064137">
    <property type="component" value="Chromosome"/>
</dbReference>
<dbReference type="NCBIfam" id="NF001237">
    <property type="entry name" value="PRK00207.1"/>
    <property type="match status" value="1"/>
</dbReference>
<keyword evidence="4 5" id="KW-0808">Transferase</keyword>
<dbReference type="Gene3D" id="3.40.1260.10">
    <property type="entry name" value="DsrEFH-like"/>
    <property type="match status" value="1"/>
</dbReference>